<dbReference type="InterPro" id="IPR000073">
    <property type="entry name" value="AB_hydrolase_1"/>
</dbReference>
<sequence length="915" mass="103491">MVNTLSLYKPLLQGLMKLAGVRPRAVEIEPGTVIHFWVPSETTTTNKPAVVFLHGFGCDGILTWQFQVLALAKKYAVYVPDLLFFGDSITDKTERSPAFQAECMAKSLRKLRVEKCTVVGLSYGGIVGFKMAEMFPNLVDSMVITCSVMALTESITCAGLQRIGFSSWAHYLIPETVEGVKKLLDVAFYKLPWIPDFVYRDILEALYFNHKKERHELLEALIVKDKDFTVPRFTQRIYILWGGDDIIFDKEEVRNLKDIAIYTSFLRAILGLAGVRPQSVEIEPGTVVHIWAPSETAKKTNNLKQAENKPSKPAVVFLHGFGFNGILSWQFQVLALAKEYSVYVPDFLFFGGSITDRTERSPAFQAECMAKCLRKLGVEKCTLVGLSYGGMVGFKMAEMFPDLVDSFVVSCSVMALTESISRASLERIGFPSWVRHLVPDTVEGVKKIVDVSTYKSLWMPHFLYKDVFETAYNINRKERVELLDALINTARRIHLLWGEEDEITSWEGTIALHREGRPWGSLGTPICLQQATQENSRLFAWKIKTKNRAKALYPSRSYCLSCLFSSRKVKSTTQMKEAPLTVMQMDPKPNSANHTRTLDPEQGRRKMGKSLAMYMSLLRVLLRLVGVRSQAVEIEPGTVVHFWAPAENPSKTKIHNQAKRKPAVVFLHGFGFNGISTWQFQMLALAKDYAIYVPDFVFFGGSITDKTERSPAFQAECMAKGLKKLGVEKCTLVGLSYGGMVGFKMAEMYPDLVDSMVVTCSVMALTESITRSALERIGFSSWAEVLIPETFEGVKKIAELCTYKSLAMPDFFYRDIFQDMFINHKKERVELLEALQVMDKDFYIPHYPQAQRIHLLWGEEDVLFTMEIARNLKERLLGGKATLHYVEKAGHVVPSERPCAYNRQLKKILASLYAN</sequence>
<comment type="caution">
    <text evidence="2">The sequence shown here is derived from an EMBL/GenBank/DDBJ whole genome shotgun (WGS) entry which is preliminary data.</text>
</comment>
<dbReference type="Gene3D" id="3.40.50.1820">
    <property type="entry name" value="alpha/beta hydrolase"/>
    <property type="match status" value="3"/>
</dbReference>
<dbReference type="SUPFAM" id="SSF53474">
    <property type="entry name" value="alpha/beta-Hydrolases"/>
    <property type="match status" value="3"/>
</dbReference>
<dbReference type="Proteomes" id="UP001164929">
    <property type="component" value="Chromosome 9"/>
</dbReference>
<feature type="domain" description="AB hydrolase-1" evidence="1">
    <location>
        <begin position="662"/>
        <end position="893"/>
    </location>
</feature>
<accession>A0AAD6QB05</accession>
<organism evidence="2 3">
    <name type="scientific">Populus alba x Populus x berolinensis</name>
    <dbReference type="NCBI Taxonomy" id="444605"/>
    <lineage>
        <taxon>Eukaryota</taxon>
        <taxon>Viridiplantae</taxon>
        <taxon>Streptophyta</taxon>
        <taxon>Embryophyta</taxon>
        <taxon>Tracheophyta</taxon>
        <taxon>Spermatophyta</taxon>
        <taxon>Magnoliopsida</taxon>
        <taxon>eudicotyledons</taxon>
        <taxon>Gunneridae</taxon>
        <taxon>Pentapetalae</taxon>
        <taxon>rosids</taxon>
        <taxon>fabids</taxon>
        <taxon>Malpighiales</taxon>
        <taxon>Salicaceae</taxon>
        <taxon>Saliceae</taxon>
        <taxon>Populus</taxon>
    </lineage>
</organism>
<evidence type="ECO:0000313" key="2">
    <source>
        <dbReference type="EMBL" id="KAJ6985536.1"/>
    </source>
</evidence>
<dbReference type="InterPro" id="IPR052370">
    <property type="entry name" value="Meta-cleavage_hydrolase"/>
</dbReference>
<gene>
    <name evidence="2" type="ORF">NC653_023475</name>
</gene>
<protein>
    <recommendedName>
        <fullName evidence="1">AB hydrolase-1 domain-containing protein</fullName>
    </recommendedName>
</protein>
<reference evidence="2" key="1">
    <citation type="journal article" date="2023" name="Mol. Ecol. Resour.">
        <title>Chromosome-level genome assembly of a triploid poplar Populus alba 'Berolinensis'.</title>
        <authorList>
            <person name="Chen S."/>
            <person name="Yu Y."/>
            <person name="Wang X."/>
            <person name="Wang S."/>
            <person name="Zhang T."/>
            <person name="Zhou Y."/>
            <person name="He R."/>
            <person name="Meng N."/>
            <person name="Wang Y."/>
            <person name="Liu W."/>
            <person name="Liu Z."/>
            <person name="Liu J."/>
            <person name="Guo Q."/>
            <person name="Huang H."/>
            <person name="Sederoff R.R."/>
            <person name="Wang G."/>
            <person name="Qu G."/>
            <person name="Chen S."/>
        </authorList>
    </citation>
    <scope>NUCLEOTIDE SEQUENCE</scope>
    <source>
        <strain evidence="2">SC-2020</strain>
    </source>
</reference>
<dbReference type="PANTHER" id="PTHR43139:SF22">
    <property type="entry name" value="AB HYDROLASE-1 DOMAIN-CONTAINING PROTEIN"/>
    <property type="match status" value="1"/>
</dbReference>
<proteinExistence type="predicted"/>
<keyword evidence="3" id="KW-1185">Reference proteome</keyword>
<dbReference type="PANTHER" id="PTHR43139">
    <property type="entry name" value="SI:DKEY-122A22.2"/>
    <property type="match status" value="1"/>
</dbReference>
<feature type="domain" description="AB hydrolase-1" evidence="1">
    <location>
        <begin position="313"/>
        <end position="424"/>
    </location>
</feature>
<name>A0AAD6QB05_9ROSI</name>
<evidence type="ECO:0000259" key="1">
    <source>
        <dbReference type="Pfam" id="PF00561"/>
    </source>
</evidence>
<feature type="domain" description="AB hydrolase-1" evidence="1">
    <location>
        <begin position="48"/>
        <end position="169"/>
    </location>
</feature>
<dbReference type="EMBL" id="JAQIZT010000009">
    <property type="protein sequence ID" value="KAJ6985536.1"/>
    <property type="molecule type" value="Genomic_DNA"/>
</dbReference>
<dbReference type="AlphaFoldDB" id="A0AAD6QB05"/>
<dbReference type="Pfam" id="PF00561">
    <property type="entry name" value="Abhydrolase_1"/>
    <property type="match status" value="3"/>
</dbReference>
<dbReference type="InterPro" id="IPR029058">
    <property type="entry name" value="AB_hydrolase_fold"/>
</dbReference>
<evidence type="ECO:0000313" key="3">
    <source>
        <dbReference type="Proteomes" id="UP001164929"/>
    </source>
</evidence>